<feature type="region of interest" description="Disordered" evidence="1">
    <location>
        <begin position="106"/>
        <end position="135"/>
    </location>
</feature>
<keyword evidence="3" id="KW-1185">Reference proteome</keyword>
<accession>A0A6S6WRQ2</accession>
<evidence type="ECO:0000256" key="1">
    <source>
        <dbReference type="SAM" id="MobiDB-lite"/>
    </source>
</evidence>
<dbReference type="Pfam" id="PF04386">
    <property type="entry name" value="SspB"/>
    <property type="match status" value="1"/>
</dbReference>
<dbReference type="NCBIfam" id="NF008769">
    <property type="entry name" value="PRK11798.2-5"/>
    <property type="match status" value="1"/>
</dbReference>
<dbReference type="InterPro" id="IPR036760">
    <property type="entry name" value="SspB-like_sf"/>
</dbReference>
<dbReference type="NCBIfam" id="NF008763">
    <property type="entry name" value="PRK11798.1-2"/>
    <property type="match status" value="1"/>
</dbReference>
<dbReference type="GO" id="GO:0005829">
    <property type="term" value="C:cytosol"/>
    <property type="evidence" value="ECO:0007669"/>
    <property type="project" value="TreeGrafter"/>
</dbReference>
<dbReference type="PANTHER" id="PTHR37486">
    <property type="entry name" value="STRINGENT STARVATION PROTEIN B"/>
    <property type="match status" value="1"/>
</dbReference>
<dbReference type="AlphaFoldDB" id="A0A6S6WRQ2"/>
<evidence type="ECO:0000313" key="3">
    <source>
        <dbReference type="Proteomes" id="UP000481517"/>
    </source>
</evidence>
<protein>
    <submittedName>
        <fullName evidence="2">Stringent starvation protein B</fullName>
    </submittedName>
</protein>
<dbReference type="GO" id="GO:0045732">
    <property type="term" value="P:positive regulation of protein catabolic process"/>
    <property type="evidence" value="ECO:0007669"/>
    <property type="project" value="TreeGrafter"/>
</dbReference>
<name>A0A6S6WRQ2_9GAMM</name>
<dbReference type="EMBL" id="CADCXY010000003">
    <property type="protein sequence ID" value="CAB0150975.1"/>
    <property type="molecule type" value="Genomic_DNA"/>
</dbReference>
<dbReference type="InterPro" id="IPR007481">
    <property type="entry name" value="SspB"/>
</dbReference>
<proteinExistence type="predicted"/>
<gene>
    <name evidence="2" type="primary">sspB</name>
    <name evidence="2" type="ORF">PSI9734_01390</name>
</gene>
<evidence type="ECO:0000313" key="2">
    <source>
        <dbReference type="EMBL" id="CAB0150975.1"/>
    </source>
</evidence>
<dbReference type="PANTHER" id="PTHR37486:SF1">
    <property type="entry name" value="STRINGENT STARVATION PROTEIN B"/>
    <property type="match status" value="1"/>
</dbReference>
<dbReference type="GO" id="GO:0005840">
    <property type="term" value="C:ribosome"/>
    <property type="evidence" value="ECO:0007669"/>
    <property type="project" value="TreeGrafter"/>
</dbReference>
<feature type="compositionally biased region" description="Basic residues" evidence="1">
    <location>
        <begin position="126"/>
        <end position="135"/>
    </location>
</feature>
<dbReference type="SUPFAM" id="SSF101738">
    <property type="entry name" value="SspB-like"/>
    <property type="match status" value="1"/>
</dbReference>
<organism evidence="2 3">
    <name type="scientific">Pseudidiomarina piscicola</name>
    <dbReference type="NCBI Taxonomy" id="2614830"/>
    <lineage>
        <taxon>Bacteria</taxon>
        <taxon>Pseudomonadati</taxon>
        <taxon>Pseudomonadota</taxon>
        <taxon>Gammaproteobacteria</taxon>
        <taxon>Alteromonadales</taxon>
        <taxon>Idiomarinaceae</taxon>
        <taxon>Pseudidiomarina</taxon>
    </lineage>
</organism>
<dbReference type="Gene3D" id="2.30.30.220">
    <property type="entry name" value="SspB-like"/>
    <property type="match status" value="1"/>
</dbReference>
<dbReference type="Proteomes" id="UP000481517">
    <property type="component" value="Unassembled WGS sequence"/>
</dbReference>
<reference evidence="2 3" key="1">
    <citation type="submission" date="2020-02" db="EMBL/GenBank/DDBJ databases">
        <authorList>
            <person name="Rodrigo-Torres L."/>
            <person name="Arahal R. D."/>
            <person name="Lucena T."/>
        </authorList>
    </citation>
    <scope>NUCLEOTIDE SEQUENCE [LARGE SCALE GENOMIC DNA]</scope>
    <source>
        <strain evidence="2 3">CECT 9734</strain>
    </source>
</reference>
<dbReference type="PIRSF" id="PIRSF005276">
    <property type="entry name" value="SspB"/>
    <property type="match status" value="1"/>
</dbReference>
<sequence>MSELTDMTARRPYMLRAVYEWLVDNQLTPHLVVDAETPGCQVPREFVNEGQIVLNIAPSAVGNLQLLNDRVEFNARFGGKPQQVWVPMLAVTALYARENGAGTIFEEEPQLAASEASEQPPEPPTKKRPNLKVIK</sequence>